<evidence type="ECO:0000313" key="1">
    <source>
        <dbReference type="EMBL" id="AMO96612.1"/>
    </source>
</evidence>
<sequence length="128" mass="14220">MPAIALNHYNLRAPRALLLQLKEFYCEVIGLQAGARPPFDNFGFWLYAGDLAVLHLSEARAGDIRHTDTATTFDHVAFSCVDPEEMEACLQAQALPYQVAFVPSMQQKQIFLRDPAGNGVELNFAHVS</sequence>
<reference evidence="1 2" key="1">
    <citation type="submission" date="2015-11" db="EMBL/GenBank/DDBJ databases">
        <title>Exploring the genomic traits of fungus-feeding bacterial genus Collimonas.</title>
        <authorList>
            <person name="Song C."/>
            <person name="Schmidt R."/>
            <person name="de Jager V."/>
            <person name="Krzyzanowska D."/>
            <person name="Jongedijk E."/>
            <person name="Cankar K."/>
            <person name="Beekwilder J."/>
            <person name="van Veen A."/>
            <person name="de Boer W."/>
            <person name="van Veen J.A."/>
            <person name="Garbeva P."/>
        </authorList>
    </citation>
    <scope>NUCLEOTIDE SEQUENCE [LARGE SCALE GENOMIC DNA]</scope>
    <source>
        <strain evidence="1 2">Ter6</strain>
    </source>
</reference>
<evidence type="ECO:0000313" key="2">
    <source>
        <dbReference type="Proteomes" id="UP000072421"/>
    </source>
</evidence>
<dbReference type="InterPro" id="IPR029068">
    <property type="entry name" value="Glyas_Bleomycin-R_OHBP_Dase"/>
</dbReference>
<accession>A0A127PFM5</accession>
<organism evidence="1">
    <name type="scientific">Collimonas fungivorans</name>
    <dbReference type="NCBI Taxonomy" id="158899"/>
    <lineage>
        <taxon>Bacteria</taxon>
        <taxon>Pseudomonadati</taxon>
        <taxon>Pseudomonadota</taxon>
        <taxon>Betaproteobacteria</taxon>
        <taxon>Burkholderiales</taxon>
        <taxon>Oxalobacteraceae</taxon>
        <taxon>Collimonas</taxon>
    </lineage>
</organism>
<proteinExistence type="predicted"/>
<name>A0A127PFM5_9BURK</name>
<dbReference type="OrthoDB" id="8562712at2"/>
<dbReference type="RefSeq" id="WP_061541141.1">
    <property type="nucleotide sequence ID" value="NZ_CP013232.1"/>
</dbReference>
<protein>
    <submittedName>
        <fullName evidence="1">Glyoxalase-like domain protein</fullName>
    </submittedName>
</protein>
<dbReference type="Proteomes" id="UP000072421">
    <property type="component" value="Chromosome"/>
</dbReference>
<dbReference type="AlphaFoldDB" id="A0A127PFM5"/>
<dbReference type="SUPFAM" id="SSF54593">
    <property type="entry name" value="Glyoxalase/Bleomycin resistance protein/Dihydroxybiphenyl dioxygenase"/>
    <property type="match status" value="1"/>
</dbReference>
<dbReference type="Gene3D" id="3.10.180.10">
    <property type="entry name" value="2,3-Dihydroxybiphenyl 1,2-Dioxygenase, domain 1"/>
    <property type="match status" value="1"/>
</dbReference>
<dbReference type="EMBL" id="CP013232">
    <property type="protein sequence ID" value="AMO96612.1"/>
    <property type="molecule type" value="Genomic_DNA"/>
</dbReference>
<gene>
    <name evidence="1" type="ORF">CFter6_3997</name>
</gene>
<dbReference type="PATRIC" id="fig|158899.10.peg.3965"/>